<dbReference type="Pfam" id="PF14347">
    <property type="entry name" value="DUF4399"/>
    <property type="match status" value="1"/>
</dbReference>
<evidence type="ECO:0000259" key="2">
    <source>
        <dbReference type="Pfam" id="PF14347"/>
    </source>
</evidence>
<keyword evidence="4" id="KW-1185">Reference proteome</keyword>
<dbReference type="AlphaFoldDB" id="A0A0P1IU71"/>
<sequence length="146" mass="15060">MKSLFALVALCLSATFALAGGETPSNPEAKVYFANLSDGDTVQSPLTVVFGLSGMGVAPAGTEKENTGHHHLLIDRPPLGEGEDGADELAYGLPADDNHLHFGGGQTEVTLDLAPGEHTLQLVLGDAGHVPHATPIVSEVITITVE</sequence>
<dbReference type="STRING" id="1715692.RUE5091_02948"/>
<accession>A0A0P1IU71</accession>
<gene>
    <name evidence="3" type="ORF">RUE5091_02948</name>
</gene>
<dbReference type="OrthoDB" id="531568at2"/>
<dbReference type="EMBL" id="CYUD01000009">
    <property type="protein sequence ID" value="CUK07468.1"/>
    <property type="molecule type" value="Genomic_DNA"/>
</dbReference>
<organism evidence="3 4">
    <name type="scientific">Ruegeria denitrificans</name>
    <dbReference type="NCBI Taxonomy" id="1715692"/>
    <lineage>
        <taxon>Bacteria</taxon>
        <taxon>Pseudomonadati</taxon>
        <taxon>Pseudomonadota</taxon>
        <taxon>Alphaproteobacteria</taxon>
        <taxon>Rhodobacterales</taxon>
        <taxon>Roseobacteraceae</taxon>
        <taxon>Ruegeria</taxon>
    </lineage>
</organism>
<dbReference type="Proteomes" id="UP000051260">
    <property type="component" value="Unassembled WGS sequence"/>
</dbReference>
<name>A0A0P1IU71_9RHOB</name>
<keyword evidence="1" id="KW-0732">Signal</keyword>
<evidence type="ECO:0000313" key="3">
    <source>
        <dbReference type="EMBL" id="CUK07468.1"/>
    </source>
</evidence>
<reference evidence="4" key="1">
    <citation type="submission" date="2015-09" db="EMBL/GenBank/DDBJ databases">
        <authorList>
            <person name="Rodrigo-Torres L."/>
            <person name="Arahal D.R."/>
        </authorList>
    </citation>
    <scope>NUCLEOTIDE SEQUENCE [LARGE SCALE GENOMIC DNA]</scope>
    <source>
        <strain evidence="4">CECT 5091</strain>
    </source>
</reference>
<protein>
    <recommendedName>
        <fullName evidence="2">DUF4399 domain-containing protein</fullName>
    </recommendedName>
</protein>
<feature type="chain" id="PRO_5006065620" description="DUF4399 domain-containing protein" evidence="1">
    <location>
        <begin position="20"/>
        <end position="146"/>
    </location>
</feature>
<proteinExistence type="predicted"/>
<evidence type="ECO:0000313" key="4">
    <source>
        <dbReference type="Proteomes" id="UP000051260"/>
    </source>
</evidence>
<dbReference type="InterPro" id="IPR025512">
    <property type="entry name" value="DUF4399"/>
</dbReference>
<feature type="signal peptide" evidence="1">
    <location>
        <begin position="1"/>
        <end position="19"/>
    </location>
</feature>
<feature type="domain" description="DUF4399" evidence="2">
    <location>
        <begin position="48"/>
        <end position="146"/>
    </location>
</feature>
<dbReference type="RefSeq" id="WP_058282633.1">
    <property type="nucleotide sequence ID" value="NZ_CYUD01000009.1"/>
</dbReference>
<evidence type="ECO:0000256" key="1">
    <source>
        <dbReference type="SAM" id="SignalP"/>
    </source>
</evidence>